<dbReference type="InterPro" id="IPR036565">
    <property type="entry name" value="Mur-like_cat_sf"/>
</dbReference>
<reference evidence="12 13" key="1">
    <citation type="journal article" date="2016" name="Nat. Commun.">
        <title>Thousands of microbial genomes shed light on interconnected biogeochemical processes in an aquifer system.</title>
        <authorList>
            <person name="Anantharaman K."/>
            <person name="Brown C.T."/>
            <person name="Hug L.A."/>
            <person name="Sharon I."/>
            <person name="Castelle C.J."/>
            <person name="Probst A.J."/>
            <person name="Thomas B.C."/>
            <person name="Singh A."/>
            <person name="Wilkins M.J."/>
            <person name="Karaoz U."/>
            <person name="Brodie E.L."/>
            <person name="Williams K.H."/>
            <person name="Hubbard S.S."/>
            <person name="Banfield J.F."/>
        </authorList>
    </citation>
    <scope>NUCLEOTIDE SEQUENCE [LARGE SCALE GENOMIC DNA]</scope>
</reference>
<name>A0A1F6C210_9BACT</name>
<evidence type="ECO:0000256" key="7">
    <source>
        <dbReference type="ARBA" id="ARBA00023306"/>
    </source>
</evidence>
<dbReference type="SUPFAM" id="SSF53623">
    <property type="entry name" value="MurD-like peptide ligases, catalytic domain"/>
    <property type="match status" value="1"/>
</dbReference>
<feature type="domain" description="Mur ligase central" evidence="11">
    <location>
        <begin position="112"/>
        <end position="211"/>
    </location>
</feature>
<evidence type="ECO:0000259" key="11">
    <source>
        <dbReference type="Pfam" id="PF08245"/>
    </source>
</evidence>
<keyword evidence="8" id="KW-0961">Cell wall biogenesis/degradation</keyword>
<organism evidence="12 13">
    <name type="scientific">Candidatus Jorgensenbacteria bacterium RIFCSPLOWO2_12_FULL_42_11</name>
    <dbReference type="NCBI Taxonomy" id="1798473"/>
    <lineage>
        <taxon>Bacteria</taxon>
        <taxon>Candidatus Joergenseniibacteriota</taxon>
    </lineage>
</organism>
<keyword evidence="3" id="KW-0547">Nucleotide-binding</keyword>
<dbReference type="GO" id="GO:0071555">
    <property type="term" value="P:cell wall organization"/>
    <property type="evidence" value="ECO:0007669"/>
    <property type="project" value="UniProtKB-KW"/>
</dbReference>
<protein>
    <recommendedName>
        <fullName evidence="14">UDP-N-acetylmuramate--L-alanine ligase</fullName>
    </recommendedName>
</protein>
<dbReference type="Gene3D" id="3.40.50.720">
    <property type="entry name" value="NAD(P)-binding Rossmann-like Domain"/>
    <property type="match status" value="1"/>
</dbReference>
<keyword evidence="4" id="KW-0067">ATP-binding</keyword>
<dbReference type="GO" id="GO:0051301">
    <property type="term" value="P:cell division"/>
    <property type="evidence" value="ECO:0007669"/>
    <property type="project" value="UniProtKB-KW"/>
</dbReference>
<keyword evidence="7" id="KW-0131">Cell cycle</keyword>
<keyword evidence="6" id="KW-0573">Peptidoglycan synthesis</keyword>
<sequence>MQLVNKKIHFVGIKGIGLSTVAQFCFRAGAKVTGSDNQENFPADSVLNRLKIPCHSFSSKNITSQLDLVVYSSAYNQNHPEIKKAVRLKIPLKSYGEILAEIFNQGKHKIVVAGSHGKTTTTALLGHLLDKVGCQPTVFVGGLSNNWQNNFKKGKNEWLVAEGDEYQKKFLFLKPDYLLITNIDFDHPDCFKDKKEYRQAFEALKKQTKKKIFSGQKISPVFKKFLETMDFPLLGEKNKENAYLVYRLAKELKIPDKKIKTAFETFKGVKRRMEFYLNHKLSVPSSIIVDDYAHHPEEIKATLSALKEKYPDYKLLAIFQPHTFSRTKSLMADFGKCFQKADFVYLLPTFASARESGSRNSTLLRNKSLTNGQGGRVFTTREQKPKENMDKLLLKEVKKHHPKAKFLPSFKNFKLMTSDVINLKLIILTLGAGDVYKLAEGLAKKTPGNLS</sequence>
<dbReference type="AlphaFoldDB" id="A0A1F6C210"/>
<dbReference type="Pfam" id="PF02875">
    <property type="entry name" value="Mur_ligase_C"/>
    <property type="match status" value="1"/>
</dbReference>
<dbReference type="GO" id="GO:0005524">
    <property type="term" value="F:ATP binding"/>
    <property type="evidence" value="ECO:0007669"/>
    <property type="project" value="UniProtKB-KW"/>
</dbReference>
<dbReference type="SUPFAM" id="SSF53244">
    <property type="entry name" value="MurD-like peptide ligases, peptide-binding domain"/>
    <property type="match status" value="1"/>
</dbReference>
<dbReference type="InterPro" id="IPR004101">
    <property type="entry name" value="Mur_ligase_C"/>
</dbReference>
<dbReference type="Pfam" id="PF01225">
    <property type="entry name" value="Mur_ligase"/>
    <property type="match status" value="1"/>
</dbReference>
<feature type="domain" description="Mur ligase C-terminal" evidence="10">
    <location>
        <begin position="271"/>
        <end position="383"/>
    </location>
</feature>
<evidence type="ECO:0008006" key="14">
    <source>
        <dbReference type="Google" id="ProtNLM"/>
    </source>
</evidence>
<keyword evidence="1" id="KW-0436">Ligase</keyword>
<proteinExistence type="predicted"/>
<dbReference type="InterPro" id="IPR013221">
    <property type="entry name" value="Mur_ligase_cen"/>
</dbReference>
<dbReference type="InterPro" id="IPR036615">
    <property type="entry name" value="Mur_ligase_C_dom_sf"/>
</dbReference>
<dbReference type="GO" id="GO:0016881">
    <property type="term" value="F:acid-amino acid ligase activity"/>
    <property type="evidence" value="ECO:0007669"/>
    <property type="project" value="InterPro"/>
</dbReference>
<evidence type="ECO:0000256" key="4">
    <source>
        <dbReference type="ARBA" id="ARBA00022840"/>
    </source>
</evidence>
<dbReference type="Gene3D" id="3.40.1190.10">
    <property type="entry name" value="Mur-like, catalytic domain"/>
    <property type="match status" value="2"/>
</dbReference>
<evidence type="ECO:0000256" key="5">
    <source>
        <dbReference type="ARBA" id="ARBA00022960"/>
    </source>
</evidence>
<comment type="caution">
    <text evidence="12">The sequence shown here is derived from an EMBL/GenBank/DDBJ whole genome shotgun (WGS) entry which is preliminary data.</text>
</comment>
<evidence type="ECO:0000313" key="12">
    <source>
        <dbReference type="EMBL" id="OGG43245.1"/>
    </source>
</evidence>
<evidence type="ECO:0000256" key="6">
    <source>
        <dbReference type="ARBA" id="ARBA00022984"/>
    </source>
</evidence>
<evidence type="ECO:0000256" key="8">
    <source>
        <dbReference type="ARBA" id="ARBA00023316"/>
    </source>
</evidence>
<accession>A0A1F6C210</accession>
<dbReference type="PANTHER" id="PTHR43445">
    <property type="entry name" value="UDP-N-ACETYLMURAMATE--L-ALANINE LIGASE-RELATED"/>
    <property type="match status" value="1"/>
</dbReference>
<evidence type="ECO:0000256" key="3">
    <source>
        <dbReference type="ARBA" id="ARBA00022741"/>
    </source>
</evidence>
<dbReference type="EMBL" id="MFKM01000019">
    <property type="protein sequence ID" value="OGG43245.1"/>
    <property type="molecule type" value="Genomic_DNA"/>
</dbReference>
<evidence type="ECO:0000256" key="2">
    <source>
        <dbReference type="ARBA" id="ARBA00022618"/>
    </source>
</evidence>
<evidence type="ECO:0000313" key="13">
    <source>
        <dbReference type="Proteomes" id="UP000176633"/>
    </source>
</evidence>
<keyword evidence="5" id="KW-0133">Cell shape</keyword>
<dbReference type="Gene3D" id="3.90.190.20">
    <property type="entry name" value="Mur ligase, C-terminal domain"/>
    <property type="match status" value="1"/>
</dbReference>
<dbReference type="GO" id="GO:0008360">
    <property type="term" value="P:regulation of cell shape"/>
    <property type="evidence" value="ECO:0007669"/>
    <property type="project" value="UniProtKB-KW"/>
</dbReference>
<dbReference type="InterPro" id="IPR000713">
    <property type="entry name" value="Mur_ligase_N"/>
</dbReference>
<evidence type="ECO:0000256" key="1">
    <source>
        <dbReference type="ARBA" id="ARBA00022598"/>
    </source>
</evidence>
<dbReference type="STRING" id="1798473.A3G50_01165"/>
<evidence type="ECO:0000259" key="10">
    <source>
        <dbReference type="Pfam" id="PF02875"/>
    </source>
</evidence>
<dbReference type="Pfam" id="PF08245">
    <property type="entry name" value="Mur_ligase_M"/>
    <property type="match status" value="1"/>
</dbReference>
<evidence type="ECO:0000259" key="9">
    <source>
        <dbReference type="Pfam" id="PF01225"/>
    </source>
</evidence>
<dbReference type="InterPro" id="IPR050061">
    <property type="entry name" value="MurCDEF_pg_biosynth"/>
</dbReference>
<feature type="domain" description="Mur ligase N-terminal catalytic" evidence="9">
    <location>
        <begin position="7"/>
        <end position="105"/>
    </location>
</feature>
<keyword evidence="2" id="KW-0132">Cell division</keyword>
<dbReference type="Proteomes" id="UP000176633">
    <property type="component" value="Unassembled WGS sequence"/>
</dbReference>
<gene>
    <name evidence="12" type="ORF">A3G50_01165</name>
</gene>
<dbReference type="PANTHER" id="PTHR43445:SF3">
    <property type="entry name" value="UDP-N-ACETYLMURAMATE--L-ALANINE LIGASE"/>
    <property type="match status" value="1"/>
</dbReference>
<dbReference type="SUPFAM" id="SSF51984">
    <property type="entry name" value="MurCD N-terminal domain"/>
    <property type="match status" value="1"/>
</dbReference>
<dbReference type="GO" id="GO:0009252">
    <property type="term" value="P:peptidoglycan biosynthetic process"/>
    <property type="evidence" value="ECO:0007669"/>
    <property type="project" value="UniProtKB-KW"/>
</dbReference>